<dbReference type="GO" id="GO:0008173">
    <property type="term" value="F:RNA methyltransferase activity"/>
    <property type="evidence" value="ECO:0007669"/>
    <property type="project" value="InterPro"/>
</dbReference>
<evidence type="ECO:0000256" key="1">
    <source>
        <dbReference type="ARBA" id="ARBA00007228"/>
    </source>
</evidence>
<organism evidence="5 6">
    <name type="scientific">Candidatus Wirthbacteria bacterium CG2_30_54_11</name>
    <dbReference type="NCBI Taxonomy" id="1817892"/>
    <lineage>
        <taxon>Bacteria</taxon>
        <taxon>Candidatus Wirthbacteria</taxon>
    </lineage>
</organism>
<dbReference type="PANTHER" id="PTHR46429:SF1">
    <property type="entry name" value="23S RRNA (GUANOSINE-2'-O-)-METHYLTRANSFERASE RLMB"/>
    <property type="match status" value="1"/>
</dbReference>
<dbReference type="FunFam" id="3.40.1280.10:FF:000008">
    <property type="entry name" value="Group 3 RNA methyltransferase TrmH"/>
    <property type="match status" value="1"/>
</dbReference>
<dbReference type="Proteomes" id="UP000183245">
    <property type="component" value="Unassembled WGS sequence"/>
</dbReference>
<evidence type="ECO:0000313" key="5">
    <source>
        <dbReference type="EMBL" id="OIP97479.1"/>
    </source>
</evidence>
<dbReference type="GO" id="GO:0003723">
    <property type="term" value="F:RNA binding"/>
    <property type="evidence" value="ECO:0007669"/>
    <property type="project" value="InterPro"/>
</dbReference>
<dbReference type="GO" id="GO:0005829">
    <property type="term" value="C:cytosol"/>
    <property type="evidence" value="ECO:0007669"/>
    <property type="project" value="TreeGrafter"/>
</dbReference>
<dbReference type="AlphaFoldDB" id="A0A1J5IWD0"/>
<dbReference type="Gene3D" id="3.30.1330.30">
    <property type="match status" value="1"/>
</dbReference>
<dbReference type="InterPro" id="IPR013123">
    <property type="entry name" value="SpoU_subst-bd"/>
</dbReference>
<dbReference type="PANTHER" id="PTHR46429">
    <property type="entry name" value="23S RRNA (GUANOSINE-2'-O-)-METHYLTRANSFERASE RLMB"/>
    <property type="match status" value="1"/>
</dbReference>
<dbReference type="InterPro" id="IPR001537">
    <property type="entry name" value="SpoU_MeTrfase"/>
</dbReference>
<dbReference type="Pfam" id="PF00588">
    <property type="entry name" value="SpoU_methylase"/>
    <property type="match status" value="1"/>
</dbReference>
<reference evidence="5 6" key="1">
    <citation type="journal article" date="2016" name="Environ. Microbiol.">
        <title>Genomic resolution of a cold subsurface aquifer community provides metabolic insights for novel microbes adapted to high CO concentrations.</title>
        <authorList>
            <person name="Probst A.J."/>
            <person name="Castelle C.J."/>
            <person name="Singh A."/>
            <person name="Brown C.T."/>
            <person name="Anantharaman K."/>
            <person name="Sharon I."/>
            <person name="Hug L.A."/>
            <person name="Burstein D."/>
            <person name="Emerson J.B."/>
            <person name="Thomas B.C."/>
            <person name="Banfield J.F."/>
        </authorList>
    </citation>
    <scope>NUCLEOTIDE SEQUENCE [LARGE SCALE GENOMIC DNA]</scope>
    <source>
        <strain evidence="5">CG2_30_54_11</strain>
    </source>
</reference>
<sequence length="250" mass="27629">MLYEFVSGRHPSLSVIRNPRRIVTKVFFQTDLDWTDSLQEIKAIADRKTIPWKEISRITLEKKFSLTDKKHQGVVLISSPYPYCTLDEIIDQASRVASPSFLLILDHIQDPQNLGALIRSAELSGCQGVIIPKDRACDITTTVVKTSAGASELIPVAQVANINRTIETLQKEGISVIGLEETSGTRMLYDTDLTVPLALVIGNEGEGLKDLTRKTCDFLMEIPMQGKTASLNASVAGGIAMFEVLRQRKK</sequence>
<dbReference type="GO" id="GO:0032259">
    <property type="term" value="P:methylation"/>
    <property type="evidence" value="ECO:0007669"/>
    <property type="project" value="UniProtKB-KW"/>
</dbReference>
<evidence type="ECO:0000313" key="6">
    <source>
        <dbReference type="Proteomes" id="UP000183245"/>
    </source>
</evidence>
<comment type="similarity">
    <text evidence="1">Belongs to the class IV-like SAM-binding methyltransferase superfamily. RNA methyltransferase TrmH family.</text>
</comment>
<dbReference type="Pfam" id="PF08032">
    <property type="entry name" value="SpoU_sub_bind"/>
    <property type="match status" value="1"/>
</dbReference>
<dbReference type="SUPFAM" id="SSF75217">
    <property type="entry name" value="alpha/beta knot"/>
    <property type="match status" value="1"/>
</dbReference>
<proteinExistence type="inferred from homology"/>
<evidence type="ECO:0000259" key="4">
    <source>
        <dbReference type="SMART" id="SM00967"/>
    </source>
</evidence>
<evidence type="ECO:0000256" key="2">
    <source>
        <dbReference type="ARBA" id="ARBA00022603"/>
    </source>
</evidence>
<name>A0A1J5IWD0_9BACT</name>
<dbReference type="STRING" id="1817892.AUK40_03135"/>
<keyword evidence="3 5" id="KW-0808">Transferase</keyword>
<feature type="domain" description="RNA 2-O ribose methyltransferase substrate binding" evidence="4">
    <location>
        <begin position="5"/>
        <end position="84"/>
    </location>
</feature>
<dbReference type="NCBIfam" id="TIGR00186">
    <property type="entry name" value="rRNA_methyl_3"/>
    <property type="match status" value="1"/>
</dbReference>
<dbReference type="InterPro" id="IPR029064">
    <property type="entry name" value="Ribosomal_eL30-like_sf"/>
</dbReference>
<protein>
    <submittedName>
        <fullName evidence="5">23S rRNA (Guanosine(2251)-2'-O)-methyltransferase RlmB</fullName>
    </submittedName>
</protein>
<dbReference type="EMBL" id="MNZT01000054">
    <property type="protein sequence ID" value="OIP97479.1"/>
    <property type="molecule type" value="Genomic_DNA"/>
</dbReference>
<dbReference type="InterPro" id="IPR029028">
    <property type="entry name" value="Alpha/beta_knot_MTases"/>
</dbReference>
<gene>
    <name evidence="5" type="ORF">AUK40_03135</name>
</gene>
<evidence type="ECO:0000256" key="3">
    <source>
        <dbReference type="ARBA" id="ARBA00022679"/>
    </source>
</evidence>
<dbReference type="InterPro" id="IPR004441">
    <property type="entry name" value="rRNA_MeTrfase_TrmH"/>
</dbReference>
<dbReference type="SMART" id="SM00967">
    <property type="entry name" value="SpoU_sub_bind"/>
    <property type="match status" value="1"/>
</dbReference>
<dbReference type="CDD" id="cd18103">
    <property type="entry name" value="SpoU-like_RlmB"/>
    <property type="match status" value="1"/>
</dbReference>
<comment type="caution">
    <text evidence="5">The sequence shown here is derived from an EMBL/GenBank/DDBJ whole genome shotgun (WGS) entry which is preliminary data.</text>
</comment>
<dbReference type="InterPro" id="IPR029026">
    <property type="entry name" value="tRNA_m1G_MTases_N"/>
</dbReference>
<dbReference type="SUPFAM" id="SSF55315">
    <property type="entry name" value="L30e-like"/>
    <property type="match status" value="1"/>
</dbReference>
<accession>A0A1J5IWD0</accession>
<dbReference type="Gene3D" id="3.40.1280.10">
    <property type="match status" value="1"/>
</dbReference>
<dbReference type="GO" id="GO:0006396">
    <property type="term" value="P:RNA processing"/>
    <property type="evidence" value="ECO:0007669"/>
    <property type="project" value="InterPro"/>
</dbReference>
<keyword evidence="2 5" id="KW-0489">Methyltransferase</keyword>